<evidence type="ECO:0000256" key="1">
    <source>
        <dbReference type="ARBA" id="ARBA00003056"/>
    </source>
</evidence>
<keyword evidence="8" id="KW-1185">Reference proteome</keyword>
<evidence type="ECO:0000256" key="3">
    <source>
        <dbReference type="ARBA" id="ARBA00004496"/>
    </source>
</evidence>
<evidence type="ECO:0000313" key="7">
    <source>
        <dbReference type="EMBL" id="EDV57880.1"/>
    </source>
</evidence>
<comment type="function">
    <text evidence="1">May be involved in spermatogenesis.</text>
</comment>
<evidence type="ECO:0000256" key="4">
    <source>
        <dbReference type="ARBA" id="ARBA00021436"/>
    </source>
</evidence>
<dbReference type="PhylomeDB" id="B3N4X8"/>
<comment type="subcellular location">
    <subcellularLocation>
        <location evidence="3">Cytoplasm</location>
    </subcellularLocation>
    <subcellularLocation>
        <location evidence="2">Nucleus</location>
    </subcellularLocation>
</comment>
<proteinExistence type="predicted"/>
<evidence type="ECO:0000313" key="8">
    <source>
        <dbReference type="Proteomes" id="UP000008711"/>
    </source>
</evidence>
<dbReference type="KEGG" id="der:6543383"/>
<dbReference type="OMA" id="HTNATIY"/>
<dbReference type="OrthoDB" id="2136125at2759"/>
<reference evidence="7 8" key="1">
    <citation type="journal article" date="2007" name="Nature">
        <title>Evolution of genes and genomes on the Drosophila phylogeny.</title>
        <authorList>
            <consortium name="Drosophila 12 Genomes Consortium"/>
            <person name="Clark A.G."/>
            <person name="Eisen M.B."/>
            <person name="Smith D.R."/>
            <person name="Bergman C.M."/>
            <person name="Oliver B."/>
            <person name="Markow T.A."/>
            <person name="Kaufman T.C."/>
            <person name="Kellis M."/>
            <person name="Gelbart W."/>
            <person name="Iyer V.N."/>
            <person name="Pollard D.A."/>
            <person name="Sackton T.B."/>
            <person name="Larracuente A.M."/>
            <person name="Singh N.D."/>
            <person name="Abad J.P."/>
            <person name="Abt D.N."/>
            <person name="Adryan B."/>
            <person name="Aguade M."/>
            <person name="Akashi H."/>
            <person name="Anderson W.W."/>
            <person name="Aquadro C.F."/>
            <person name="Ardell D.H."/>
            <person name="Arguello R."/>
            <person name="Artieri C.G."/>
            <person name="Barbash D.A."/>
            <person name="Barker D."/>
            <person name="Barsanti P."/>
            <person name="Batterham P."/>
            <person name="Batzoglou S."/>
            <person name="Begun D."/>
            <person name="Bhutkar A."/>
            <person name="Blanco E."/>
            <person name="Bosak S.A."/>
            <person name="Bradley R.K."/>
            <person name="Brand A.D."/>
            <person name="Brent M.R."/>
            <person name="Brooks A.N."/>
            <person name="Brown R.H."/>
            <person name="Butlin R.K."/>
            <person name="Caggese C."/>
            <person name="Calvi B.R."/>
            <person name="Bernardo de Carvalho A."/>
            <person name="Caspi A."/>
            <person name="Castrezana S."/>
            <person name="Celniker S.E."/>
            <person name="Chang J.L."/>
            <person name="Chapple C."/>
            <person name="Chatterji S."/>
            <person name="Chinwalla A."/>
            <person name="Civetta A."/>
            <person name="Clifton S.W."/>
            <person name="Comeron J.M."/>
            <person name="Costello J.C."/>
            <person name="Coyne J.A."/>
            <person name="Daub J."/>
            <person name="David R.G."/>
            <person name="Delcher A.L."/>
            <person name="Delehaunty K."/>
            <person name="Do C.B."/>
            <person name="Ebling H."/>
            <person name="Edwards K."/>
            <person name="Eickbush T."/>
            <person name="Evans J.D."/>
            <person name="Filipski A."/>
            <person name="Findeiss S."/>
            <person name="Freyhult E."/>
            <person name="Fulton L."/>
            <person name="Fulton R."/>
            <person name="Garcia A.C."/>
            <person name="Gardiner A."/>
            <person name="Garfield D.A."/>
            <person name="Garvin B.E."/>
            <person name="Gibson G."/>
            <person name="Gilbert D."/>
            <person name="Gnerre S."/>
            <person name="Godfrey J."/>
            <person name="Good R."/>
            <person name="Gotea V."/>
            <person name="Gravely B."/>
            <person name="Greenberg A.J."/>
            <person name="Griffiths-Jones S."/>
            <person name="Gross S."/>
            <person name="Guigo R."/>
            <person name="Gustafson E.A."/>
            <person name="Haerty W."/>
            <person name="Hahn M.W."/>
            <person name="Halligan D.L."/>
            <person name="Halpern A.L."/>
            <person name="Halter G.M."/>
            <person name="Han M.V."/>
            <person name="Heger A."/>
            <person name="Hillier L."/>
            <person name="Hinrichs A.S."/>
            <person name="Holmes I."/>
            <person name="Hoskins R.A."/>
            <person name="Hubisz M.J."/>
            <person name="Hultmark D."/>
            <person name="Huntley M.A."/>
            <person name="Jaffe D.B."/>
            <person name="Jagadeeshan S."/>
            <person name="Jeck W.R."/>
            <person name="Johnson J."/>
            <person name="Jones C.D."/>
            <person name="Jordan W.C."/>
            <person name="Karpen G.H."/>
            <person name="Kataoka E."/>
            <person name="Keightley P.D."/>
            <person name="Kheradpour P."/>
            <person name="Kirkness E.F."/>
            <person name="Koerich L.B."/>
            <person name="Kristiansen K."/>
            <person name="Kudrna D."/>
            <person name="Kulathinal R.J."/>
            <person name="Kumar S."/>
            <person name="Kwok R."/>
            <person name="Lander E."/>
            <person name="Langley C.H."/>
            <person name="Lapoint R."/>
            <person name="Lazzaro B.P."/>
            <person name="Lee S.J."/>
            <person name="Levesque L."/>
            <person name="Li R."/>
            <person name="Lin C.F."/>
            <person name="Lin M.F."/>
            <person name="Lindblad-Toh K."/>
            <person name="Llopart A."/>
            <person name="Long M."/>
            <person name="Low L."/>
            <person name="Lozovsky E."/>
            <person name="Lu J."/>
            <person name="Luo M."/>
            <person name="Machado C.A."/>
            <person name="Makalowski W."/>
            <person name="Marzo M."/>
            <person name="Matsuda M."/>
            <person name="Matzkin L."/>
            <person name="McAllister B."/>
            <person name="McBride C.S."/>
            <person name="McKernan B."/>
            <person name="McKernan K."/>
            <person name="Mendez-Lago M."/>
            <person name="Minx P."/>
            <person name="Mollenhauer M.U."/>
            <person name="Montooth K."/>
            <person name="Mount S.M."/>
            <person name="Mu X."/>
            <person name="Myers E."/>
            <person name="Negre B."/>
            <person name="Newfeld S."/>
            <person name="Nielsen R."/>
            <person name="Noor M.A."/>
            <person name="O'Grady P."/>
            <person name="Pachter L."/>
            <person name="Papaceit M."/>
            <person name="Parisi M.J."/>
            <person name="Parisi M."/>
            <person name="Parts L."/>
            <person name="Pedersen J.S."/>
            <person name="Pesole G."/>
            <person name="Phillippy A.M."/>
            <person name="Ponting C.P."/>
            <person name="Pop M."/>
            <person name="Porcelli D."/>
            <person name="Powell J.R."/>
            <person name="Prohaska S."/>
            <person name="Pruitt K."/>
            <person name="Puig M."/>
            <person name="Quesneville H."/>
            <person name="Ram K.R."/>
            <person name="Rand D."/>
            <person name="Rasmussen M.D."/>
            <person name="Reed L.K."/>
            <person name="Reenan R."/>
            <person name="Reily A."/>
            <person name="Remington K.A."/>
            <person name="Rieger T.T."/>
            <person name="Ritchie M.G."/>
            <person name="Robin C."/>
            <person name="Rogers Y.H."/>
            <person name="Rohde C."/>
            <person name="Rozas J."/>
            <person name="Rubenfield M.J."/>
            <person name="Ruiz A."/>
            <person name="Russo S."/>
            <person name="Salzberg S.L."/>
            <person name="Sanchez-Gracia A."/>
            <person name="Saranga D.J."/>
            <person name="Sato H."/>
            <person name="Schaeffer S.W."/>
            <person name="Schatz M.C."/>
            <person name="Schlenke T."/>
            <person name="Schwartz R."/>
            <person name="Segarra C."/>
            <person name="Singh R.S."/>
            <person name="Sirot L."/>
            <person name="Sirota M."/>
            <person name="Sisneros N.B."/>
            <person name="Smith C.D."/>
            <person name="Smith T.F."/>
            <person name="Spieth J."/>
            <person name="Stage D.E."/>
            <person name="Stark A."/>
            <person name="Stephan W."/>
            <person name="Strausberg R.L."/>
            <person name="Strempel S."/>
            <person name="Sturgill D."/>
            <person name="Sutton G."/>
            <person name="Sutton G.G."/>
            <person name="Tao W."/>
            <person name="Teichmann S."/>
            <person name="Tobari Y.N."/>
            <person name="Tomimura Y."/>
            <person name="Tsolas J.M."/>
            <person name="Valente V.L."/>
            <person name="Venter E."/>
            <person name="Venter J.C."/>
            <person name="Vicario S."/>
            <person name="Vieira F.G."/>
            <person name="Vilella A.J."/>
            <person name="Villasante A."/>
            <person name="Walenz B."/>
            <person name="Wang J."/>
            <person name="Wasserman M."/>
            <person name="Watts T."/>
            <person name="Wilson D."/>
            <person name="Wilson R.K."/>
            <person name="Wing R.A."/>
            <person name="Wolfner M.F."/>
            <person name="Wong A."/>
            <person name="Wong G.K."/>
            <person name="Wu C.I."/>
            <person name="Wu G."/>
            <person name="Yamamoto D."/>
            <person name="Yang H.P."/>
            <person name="Yang S.P."/>
            <person name="Yorke J.A."/>
            <person name="Yoshida K."/>
            <person name="Zdobnov E."/>
            <person name="Zhang P."/>
            <person name="Zhang Y."/>
            <person name="Zimin A.V."/>
            <person name="Baldwin J."/>
            <person name="Abdouelleil A."/>
            <person name="Abdulkadir J."/>
            <person name="Abebe A."/>
            <person name="Abera B."/>
            <person name="Abreu J."/>
            <person name="Acer S.C."/>
            <person name="Aftuck L."/>
            <person name="Alexander A."/>
            <person name="An P."/>
            <person name="Anderson E."/>
            <person name="Anderson S."/>
            <person name="Arachi H."/>
            <person name="Azer M."/>
            <person name="Bachantsang P."/>
            <person name="Barry A."/>
            <person name="Bayul T."/>
            <person name="Berlin A."/>
            <person name="Bessette D."/>
            <person name="Bloom T."/>
            <person name="Blye J."/>
            <person name="Boguslavskiy L."/>
            <person name="Bonnet C."/>
            <person name="Boukhgalter B."/>
            <person name="Bourzgui I."/>
            <person name="Brown A."/>
            <person name="Cahill P."/>
            <person name="Channer S."/>
            <person name="Cheshatsang Y."/>
            <person name="Chuda L."/>
            <person name="Citroen M."/>
            <person name="Collymore A."/>
            <person name="Cooke P."/>
            <person name="Costello M."/>
            <person name="D'Aco K."/>
            <person name="Daza R."/>
            <person name="De Haan G."/>
            <person name="DeGray S."/>
            <person name="DeMaso C."/>
            <person name="Dhargay N."/>
            <person name="Dooley K."/>
            <person name="Dooley E."/>
            <person name="Doricent M."/>
            <person name="Dorje P."/>
            <person name="Dorjee K."/>
            <person name="Dupes A."/>
            <person name="Elong R."/>
            <person name="Falk J."/>
            <person name="Farina A."/>
            <person name="Faro S."/>
            <person name="Ferguson D."/>
            <person name="Fisher S."/>
            <person name="Foley C.D."/>
            <person name="Franke A."/>
            <person name="Friedrich D."/>
            <person name="Gadbois L."/>
            <person name="Gearin G."/>
            <person name="Gearin C.R."/>
            <person name="Giannoukos G."/>
            <person name="Goode T."/>
            <person name="Graham J."/>
            <person name="Grandbois E."/>
            <person name="Grewal S."/>
            <person name="Gyaltsen K."/>
            <person name="Hafez N."/>
            <person name="Hagos B."/>
            <person name="Hall J."/>
            <person name="Henson C."/>
            <person name="Hollinger A."/>
            <person name="Honan T."/>
            <person name="Huard M.D."/>
            <person name="Hughes L."/>
            <person name="Hurhula B."/>
            <person name="Husby M.E."/>
            <person name="Kamat A."/>
            <person name="Kanga B."/>
            <person name="Kashin S."/>
            <person name="Khazanovich D."/>
            <person name="Kisner P."/>
            <person name="Lance K."/>
            <person name="Lara M."/>
            <person name="Lee W."/>
            <person name="Lennon N."/>
            <person name="Letendre F."/>
            <person name="LeVine R."/>
            <person name="Lipovsky A."/>
            <person name="Liu X."/>
            <person name="Liu J."/>
            <person name="Liu S."/>
            <person name="Lokyitsang T."/>
            <person name="Lokyitsang Y."/>
            <person name="Lubonja R."/>
            <person name="Lui A."/>
            <person name="MacDonald P."/>
            <person name="Magnisalis V."/>
            <person name="Maru K."/>
            <person name="Matthews C."/>
            <person name="McCusker W."/>
            <person name="McDonough S."/>
            <person name="Mehta T."/>
            <person name="Meldrim J."/>
            <person name="Meneus L."/>
            <person name="Mihai O."/>
            <person name="Mihalev A."/>
            <person name="Mihova T."/>
            <person name="Mittelman R."/>
            <person name="Mlenga V."/>
            <person name="Montmayeur A."/>
            <person name="Mulrain L."/>
            <person name="Navidi A."/>
            <person name="Naylor J."/>
            <person name="Negash T."/>
            <person name="Nguyen T."/>
            <person name="Nguyen N."/>
            <person name="Nicol R."/>
            <person name="Norbu C."/>
            <person name="Norbu N."/>
            <person name="Novod N."/>
            <person name="O'Neill B."/>
            <person name="Osman S."/>
            <person name="Markiewicz E."/>
            <person name="Oyono O.L."/>
            <person name="Patti C."/>
            <person name="Phunkhang P."/>
            <person name="Pierre F."/>
            <person name="Priest M."/>
            <person name="Raghuraman S."/>
            <person name="Rege F."/>
            <person name="Reyes R."/>
            <person name="Rise C."/>
            <person name="Rogov P."/>
            <person name="Ross K."/>
            <person name="Ryan E."/>
            <person name="Settipalli S."/>
            <person name="Shea T."/>
            <person name="Sherpa N."/>
            <person name="Shi L."/>
            <person name="Shih D."/>
            <person name="Sparrow T."/>
            <person name="Spaulding J."/>
            <person name="Stalker J."/>
            <person name="Stange-Thomann N."/>
            <person name="Stavropoulos S."/>
            <person name="Stone C."/>
            <person name="Strader C."/>
            <person name="Tesfaye S."/>
            <person name="Thomson T."/>
            <person name="Thoulutsang Y."/>
            <person name="Thoulutsang D."/>
            <person name="Topham K."/>
            <person name="Topping I."/>
            <person name="Tsamla T."/>
            <person name="Vassiliev H."/>
            <person name="Vo A."/>
            <person name="Wangchuk T."/>
            <person name="Wangdi T."/>
            <person name="Weiand M."/>
            <person name="Wilkinson J."/>
            <person name="Wilson A."/>
            <person name="Yadav S."/>
            <person name="Young G."/>
            <person name="Yu Q."/>
            <person name="Zembek L."/>
            <person name="Zhong D."/>
            <person name="Zimmer A."/>
            <person name="Zwirko Z."/>
            <person name="Jaffe D.B."/>
            <person name="Alvarez P."/>
            <person name="Brockman W."/>
            <person name="Butler J."/>
            <person name="Chin C."/>
            <person name="Gnerre S."/>
            <person name="Grabherr M."/>
            <person name="Kleber M."/>
            <person name="Mauceli E."/>
            <person name="MacCallum I."/>
        </authorList>
    </citation>
    <scope>NUCLEOTIDE SEQUENCE [LARGE SCALE GENOMIC DNA]</scope>
    <source>
        <strain evidence="7 8">TSC#14021-0224.01</strain>
    </source>
</reference>
<dbReference type="EMBL" id="CH954177">
    <property type="protein sequence ID" value="EDV57880.1"/>
    <property type="molecule type" value="Genomic_DNA"/>
</dbReference>
<dbReference type="GO" id="GO:0005737">
    <property type="term" value="C:cytoplasm"/>
    <property type="evidence" value="ECO:0007669"/>
    <property type="project" value="UniProtKB-SubCell"/>
</dbReference>
<dbReference type="PANTHER" id="PTHR33588:SF1">
    <property type="entry name" value="CILIA- AND FLAGELLA-ASSOCIATED PROTEIN 299"/>
    <property type="match status" value="1"/>
</dbReference>
<dbReference type="GO" id="GO:0005634">
    <property type="term" value="C:nucleus"/>
    <property type="evidence" value="ECO:0007669"/>
    <property type="project" value="UniProtKB-SubCell"/>
</dbReference>
<dbReference type="Proteomes" id="UP000008711">
    <property type="component" value="Unassembled WGS sequence"/>
</dbReference>
<evidence type="ECO:0000256" key="6">
    <source>
        <dbReference type="ARBA" id="ARBA00023242"/>
    </source>
</evidence>
<keyword evidence="5" id="KW-0963">Cytoplasm</keyword>
<evidence type="ECO:0000256" key="2">
    <source>
        <dbReference type="ARBA" id="ARBA00004123"/>
    </source>
</evidence>
<dbReference type="InterPro" id="IPR027887">
    <property type="entry name" value="DUF4464"/>
</dbReference>
<dbReference type="Pfam" id="PF14713">
    <property type="entry name" value="DUF4464"/>
    <property type="match status" value="1"/>
</dbReference>
<name>B3N4X8_DROER</name>
<protein>
    <recommendedName>
        <fullName evidence="4">Cilia- and flagella-associated protein 299</fullName>
    </recommendedName>
</protein>
<evidence type="ECO:0000256" key="5">
    <source>
        <dbReference type="ARBA" id="ARBA00022490"/>
    </source>
</evidence>
<dbReference type="HOGENOM" id="CLU_070912_1_0_1"/>
<dbReference type="AlphaFoldDB" id="B3N4X8"/>
<keyword evidence="6" id="KW-0539">Nucleus</keyword>
<accession>B3N4X8</accession>
<sequence length="245" mass="27828">MEDSQKENTASKVYRAEEQHYSALANRRQDTAYDQYLNSFIKLEDKRYLPNANAINQLVPLRAAVGTVVMTPTQFRGVHFSPLGTCFNFSELGVSNDPLIMALVAREQPNATKAISTILFVSTRDSRGFNVSGYIDFEQSLRRFRIAGSKSHPWADIFAGRRRLEPNEQDLSFITWSNGRLFSNDSDNYKVVPDALKGLCFSHKGDGSMLSIEKYITEEHPLCKFIESPKHGSTVVYDHHVRRKT</sequence>
<gene>
    <name evidence="7" type="primary">Dere\GG25082</name>
    <name evidence="7" type="synonym">dere_GLEANR_9749</name>
    <name evidence="7" type="synonym">GG25082</name>
    <name evidence="7" type="ORF">Dere_GG25082</name>
</gene>
<reference evidence="7 8" key="2">
    <citation type="journal article" date="2008" name="Bioinformatics">
        <title>Assembly reconciliation.</title>
        <authorList>
            <person name="Zimin A.V."/>
            <person name="Smith D.R."/>
            <person name="Sutton G."/>
            <person name="Yorke J.A."/>
        </authorList>
    </citation>
    <scope>NUCLEOTIDE SEQUENCE [LARGE SCALE GENOMIC DNA]</scope>
    <source>
        <strain evidence="7 8">TSC#14021-0224.01</strain>
    </source>
</reference>
<organism evidence="7 8">
    <name type="scientific">Drosophila erecta</name>
    <name type="common">Fruit fly</name>
    <dbReference type="NCBI Taxonomy" id="7220"/>
    <lineage>
        <taxon>Eukaryota</taxon>
        <taxon>Metazoa</taxon>
        <taxon>Ecdysozoa</taxon>
        <taxon>Arthropoda</taxon>
        <taxon>Hexapoda</taxon>
        <taxon>Insecta</taxon>
        <taxon>Pterygota</taxon>
        <taxon>Neoptera</taxon>
        <taxon>Endopterygota</taxon>
        <taxon>Diptera</taxon>
        <taxon>Brachycera</taxon>
        <taxon>Muscomorpha</taxon>
        <taxon>Ephydroidea</taxon>
        <taxon>Drosophilidae</taxon>
        <taxon>Drosophila</taxon>
        <taxon>Sophophora</taxon>
    </lineage>
</organism>
<dbReference type="PANTHER" id="PTHR33588">
    <property type="entry name" value="CILIA- AND FLAGELLA-ASSOCIATED PROTEIN 299"/>
    <property type="match status" value="1"/>
</dbReference>